<proteinExistence type="predicted"/>
<protein>
    <submittedName>
        <fullName evidence="2">Uncharacterized protein</fullName>
    </submittedName>
</protein>
<evidence type="ECO:0000313" key="2">
    <source>
        <dbReference type="EMBL" id="KKN87110.1"/>
    </source>
</evidence>
<feature type="region of interest" description="Disordered" evidence="1">
    <location>
        <begin position="1"/>
        <end position="70"/>
    </location>
</feature>
<evidence type="ECO:0000256" key="1">
    <source>
        <dbReference type="SAM" id="MobiDB-lite"/>
    </source>
</evidence>
<reference evidence="2" key="1">
    <citation type="journal article" date="2015" name="Nature">
        <title>Complex archaea that bridge the gap between prokaryotes and eukaryotes.</title>
        <authorList>
            <person name="Spang A."/>
            <person name="Saw J.H."/>
            <person name="Jorgensen S.L."/>
            <person name="Zaremba-Niedzwiedzka K."/>
            <person name="Martijn J."/>
            <person name="Lind A.E."/>
            <person name="van Eijk R."/>
            <person name="Schleper C."/>
            <person name="Guy L."/>
            <person name="Ettema T.J."/>
        </authorList>
    </citation>
    <scope>NUCLEOTIDE SEQUENCE</scope>
</reference>
<accession>A0A0F9U1J3</accession>
<dbReference type="AlphaFoldDB" id="A0A0F9U1J3"/>
<dbReference type="EMBL" id="LAZR01000141">
    <property type="protein sequence ID" value="KKN87110.1"/>
    <property type="molecule type" value="Genomic_DNA"/>
</dbReference>
<sequence>MPDLDTDPSMMREQQDLDTPQSIGTDTSPARESSDSDAGSRADREAAKAGLAARPKEMTPRTDRGDGPAQAAGRYDIALMRKAALARGASLVRKGRSLLGN</sequence>
<feature type="compositionally biased region" description="Basic and acidic residues" evidence="1">
    <location>
        <begin position="54"/>
        <end position="66"/>
    </location>
</feature>
<name>A0A0F9U1J3_9ZZZZ</name>
<comment type="caution">
    <text evidence="2">The sequence shown here is derived from an EMBL/GenBank/DDBJ whole genome shotgun (WGS) entry which is preliminary data.</text>
</comment>
<organism evidence="2">
    <name type="scientific">marine sediment metagenome</name>
    <dbReference type="NCBI Taxonomy" id="412755"/>
    <lineage>
        <taxon>unclassified sequences</taxon>
        <taxon>metagenomes</taxon>
        <taxon>ecological metagenomes</taxon>
    </lineage>
</organism>
<gene>
    <name evidence="2" type="ORF">LCGC14_0261410</name>
</gene>
<feature type="compositionally biased region" description="Basic and acidic residues" evidence="1">
    <location>
        <begin position="32"/>
        <end position="47"/>
    </location>
</feature>
<feature type="compositionally biased region" description="Polar residues" evidence="1">
    <location>
        <begin position="17"/>
        <end position="28"/>
    </location>
</feature>